<proteinExistence type="predicted"/>
<keyword evidence="1" id="KW-1133">Transmembrane helix</keyword>
<evidence type="ECO:0000313" key="4">
    <source>
        <dbReference type="Proteomes" id="UP000178912"/>
    </source>
</evidence>
<protein>
    <submittedName>
        <fullName evidence="3">Uncharacterized protein</fullName>
    </submittedName>
</protein>
<keyword evidence="4" id="KW-1185">Reference proteome</keyword>
<feature type="transmembrane region" description="Helical" evidence="1">
    <location>
        <begin position="73"/>
        <end position="92"/>
    </location>
</feature>
<sequence length="94" mass="9369">MARTSTSVFPFALLIINLFVLLASPAAAYANGTYTKPPISPTLSSTSNSKPNPTSNASITITTNAALSLSSCGALNAILGCVLVAATGLLGLGL</sequence>
<dbReference type="AlphaFoldDB" id="A0A1E1JV79"/>
<reference evidence="4" key="1">
    <citation type="submission" date="2016-03" db="EMBL/GenBank/DDBJ databases">
        <authorList>
            <person name="Guldener U."/>
        </authorList>
    </citation>
    <scope>NUCLEOTIDE SEQUENCE [LARGE SCALE GENOMIC DNA]</scope>
    <source>
        <strain evidence="4">04CH-RAC-A.6.1</strain>
    </source>
</reference>
<accession>A0A1E1JV79</accession>
<evidence type="ECO:0000256" key="2">
    <source>
        <dbReference type="SAM" id="SignalP"/>
    </source>
</evidence>
<organism evidence="3 4">
    <name type="scientific">Rhynchosporium agropyri</name>
    <dbReference type="NCBI Taxonomy" id="914238"/>
    <lineage>
        <taxon>Eukaryota</taxon>
        <taxon>Fungi</taxon>
        <taxon>Dikarya</taxon>
        <taxon>Ascomycota</taxon>
        <taxon>Pezizomycotina</taxon>
        <taxon>Leotiomycetes</taxon>
        <taxon>Helotiales</taxon>
        <taxon>Ploettnerulaceae</taxon>
        <taxon>Rhynchosporium</taxon>
    </lineage>
</organism>
<keyword evidence="1" id="KW-0812">Transmembrane</keyword>
<name>A0A1E1JV79_9HELO</name>
<dbReference type="Proteomes" id="UP000178912">
    <property type="component" value="Unassembled WGS sequence"/>
</dbReference>
<keyword evidence="1" id="KW-0472">Membrane</keyword>
<feature type="signal peptide" evidence="2">
    <location>
        <begin position="1"/>
        <end position="28"/>
    </location>
</feature>
<feature type="chain" id="PRO_5009445288" evidence="2">
    <location>
        <begin position="29"/>
        <end position="94"/>
    </location>
</feature>
<evidence type="ECO:0000256" key="1">
    <source>
        <dbReference type="SAM" id="Phobius"/>
    </source>
</evidence>
<keyword evidence="2" id="KW-0732">Signal</keyword>
<evidence type="ECO:0000313" key="3">
    <source>
        <dbReference type="EMBL" id="CZS89748.1"/>
    </source>
</evidence>
<gene>
    <name evidence="3" type="ORF">RAG0_01024</name>
</gene>
<dbReference type="EMBL" id="FJUX01000003">
    <property type="protein sequence ID" value="CZS89748.1"/>
    <property type="molecule type" value="Genomic_DNA"/>
</dbReference>